<organism evidence="2 3">
    <name type="scientific">Rhizobium quercicola</name>
    <dbReference type="NCBI Taxonomy" id="2901226"/>
    <lineage>
        <taxon>Bacteria</taxon>
        <taxon>Pseudomonadati</taxon>
        <taxon>Pseudomonadota</taxon>
        <taxon>Alphaproteobacteria</taxon>
        <taxon>Hyphomicrobiales</taxon>
        <taxon>Rhizobiaceae</taxon>
        <taxon>Rhizobium/Agrobacterium group</taxon>
        <taxon>Rhizobium</taxon>
    </lineage>
</organism>
<keyword evidence="1" id="KW-0812">Transmembrane</keyword>
<accession>A0A9X1NSC5</accession>
<proteinExistence type="predicted"/>
<dbReference type="Proteomes" id="UP001139089">
    <property type="component" value="Unassembled WGS sequence"/>
</dbReference>
<evidence type="ECO:0000256" key="1">
    <source>
        <dbReference type="SAM" id="Phobius"/>
    </source>
</evidence>
<gene>
    <name evidence="2" type="ORF">LRX75_10745</name>
</gene>
<keyword evidence="3" id="KW-1185">Reference proteome</keyword>
<sequence length="92" mass="9644">MGTLVAVLFLLLLLFGCLRSPGGATILAGLLIFVAGLVPLALITGIHPYVFLAVLQTLTTTPAVPIGIALMALGRLLVLAERRASARRPDRL</sequence>
<dbReference type="RefSeq" id="WP_231814217.1">
    <property type="nucleotide sequence ID" value="NZ_JAJOZR010000006.1"/>
</dbReference>
<name>A0A9X1NSC5_9HYPH</name>
<reference evidence="2" key="1">
    <citation type="submission" date="2021-12" db="EMBL/GenBank/DDBJ databases">
        <authorList>
            <person name="Li Y."/>
        </authorList>
    </citation>
    <scope>NUCLEOTIDE SEQUENCE</scope>
    <source>
        <strain evidence="2">DKSPLA3</strain>
    </source>
</reference>
<keyword evidence="1" id="KW-1133">Transmembrane helix</keyword>
<evidence type="ECO:0000313" key="3">
    <source>
        <dbReference type="Proteomes" id="UP001139089"/>
    </source>
</evidence>
<protein>
    <submittedName>
        <fullName evidence="2">Uncharacterized protein</fullName>
    </submittedName>
</protein>
<feature type="transmembrane region" description="Helical" evidence="1">
    <location>
        <begin position="29"/>
        <end position="55"/>
    </location>
</feature>
<evidence type="ECO:0000313" key="2">
    <source>
        <dbReference type="EMBL" id="MCD7109523.1"/>
    </source>
</evidence>
<comment type="caution">
    <text evidence="2">The sequence shown here is derived from an EMBL/GenBank/DDBJ whole genome shotgun (WGS) entry which is preliminary data.</text>
</comment>
<keyword evidence="1" id="KW-0472">Membrane</keyword>
<feature type="transmembrane region" description="Helical" evidence="1">
    <location>
        <begin position="62"/>
        <end position="80"/>
    </location>
</feature>
<dbReference type="EMBL" id="JAJOZR010000006">
    <property type="protein sequence ID" value="MCD7109523.1"/>
    <property type="molecule type" value="Genomic_DNA"/>
</dbReference>
<dbReference type="AlphaFoldDB" id="A0A9X1NSC5"/>